<keyword evidence="3" id="KW-1185">Reference proteome</keyword>
<dbReference type="InParanoid" id="A0A4W3JGB6"/>
<reference evidence="3" key="2">
    <citation type="journal article" date="2007" name="PLoS Biol.">
        <title>Survey sequencing and comparative analysis of the elephant shark (Callorhinchus milii) genome.</title>
        <authorList>
            <person name="Venkatesh B."/>
            <person name="Kirkness E.F."/>
            <person name="Loh Y.H."/>
            <person name="Halpern A.L."/>
            <person name="Lee A.P."/>
            <person name="Johnson J."/>
            <person name="Dandona N."/>
            <person name="Viswanathan L.D."/>
            <person name="Tay A."/>
            <person name="Venter J.C."/>
            <person name="Strausberg R.L."/>
            <person name="Brenner S."/>
        </authorList>
    </citation>
    <scope>NUCLEOTIDE SEQUENCE [LARGE SCALE GENOMIC DNA]</scope>
</reference>
<feature type="region of interest" description="Disordered" evidence="1">
    <location>
        <begin position="24"/>
        <end position="48"/>
    </location>
</feature>
<reference evidence="3" key="1">
    <citation type="journal article" date="2006" name="Science">
        <title>Ancient noncoding elements conserved in the human genome.</title>
        <authorList>
            <person name="Venkatesh B."/>
            <person name="Kirkness E.F."/>
            <person name="Loh Y.H."/>
            <person name="Halpern A.L."/>
            <person name="Lee A.P."/>
            <person name="Johnson J."/>
            <person name="Dandona N."/>
            <person name="Viswanathan L.D."/>
            <person name="Tay A."/>
            <person name="Venter J.C."/>
            <person name="Strausberg R.L."/>
            <person name="Brenner S."/>
        </authorList>
    </citation>
    <scope>NUCLEOTIDE SEQUENCE [LARGE SCALE GENOMIC DNA]</scope>
</reference>
<evidence type="ECO:0000313" key="3">
    <source>
        <dbReference type="Proteomes" id="UP000314986"/>
    </source>
</evidence>
<reference evidence="2" key="5">
    <citation type="submission" date="2025-09" db="UniProtKB">
        <authorList>
            <consortium name="Ensembl"/>
        </authorList>
    </citation>
    <scope>IDENTIFICATION</scope>
</reference>
<evidence type="ECO:0000256" key="1">
    <source>
        <dbReference type="SAM" id="MobiDB-lite"/>
    </source>
</evidence>
<proteinExistence type="predicted"/>
<dbReference type="AlphaFoldDB" id="A0A4W3JGB6"/>
<accession>A0A4W3JGB6</accession>
<reference evidence="2" key="4">
    <citation type="submission" date="2025-08" db="UniProtKB">
        <authorList>
            <consortium name="Ensembl"/>
        </authorList>
    </citation>
    <scope>IDENTIFICATION</scope>
</reference>
<name>A0A4W3JGB6_CALMI</name>
<protein>
    <submittedName>
        <fullName evidence="2">Uncharacterized protein</fullName>
    </submittedName>
</protein>
<dbReference type="Ensembl" id="ENSCMIT00000043138.1">
    <property type="protein sequence ID" value="ENSCMIP00000042519.1"/>
    <property type="gene ID" value="ENSCMIG00000017681.1"/>
</dbReference>
<reference evidence="3" key="3">
    <citation type="journal article" date="2014" name="Nature">
        <title>Elephant shark genome provides unique insights into gnathostome evolution.</title>
        <authorList>
            <consortium name="International Elephant Shark Genome Sequencing Consortium"/>
            <person name="Venkatesh B."/>
            <person name="Lee A.P."/>
            <person name="Ravi V."/>
            <person name="Maurya A.K."/>
            <person name="Lian M.M."/>
            <person name="Swann J.B."/>
            <person name="Ohta Y."/>
            <person name="Flajnik M.F."/>
            <person name="Sutoh Y."/>
            <person name="Kasahara M."/>
            <person name="Hoon S."/>
            <person name="Gangu V."/>
            <person name="Roy S.W."/>
            <person name="Irimia M."/>
            <person name="Korzh V."/>
            <person name="Kondrychyn I."/>
            <person name="Lim Z.W."/>
            <person name="Tay B.H."/>
            <person name="Tohari S."/>
            <person name="Kong K.W."/>
            <person name="Ho S."/>
            <person name="Lorente-Galdos B."/>
            <person name="Quilez J."/>
            <person name="Marques-Bonet T."/>
            <person name="Raney B.J."/>
            <person name="Ingham P.W."/>
            <person name="Tay A."/>
            <person name="Hillier L.W."/>
            <person name="Minx P."/>
            <person name="Boehm T."/>
            <person name="Wilson R.K."/>
            <person name="Brenner S."/>
            <person name="Warren W.C."/>
        </authorList>
    </citation>
    <scope>NUCLEOTIDE SEQUENCE [LARGE SCALE GENOMIC DNA]</scope>
</reference>
<dbReference type="Proteomes" id="UP000314986">
    <property type="component" value="Unassembled WGS sequence"/>
</dbReference>
<organism evidence="2 3">
    <name type="scientific">Callorhinchus milii</name>
    <name type="common">Ghost shark</name>
    <dbReference type="NCBI Taxonomy" id="7868"/>
    <lineage>
        <taxon>Eukaryota</taxon>
        <taxon>Metazoa</taxon>
        <taxon>Chordata</taxon>
        <taxon>Craniata</taxon>
        <taxon>Vertebrata</taxon>
        <taxon>Chondrichthyes</taxon>
        <taxon>Holocephali</taxon>
        <taxon>Chimaeriformes</taxon>
        <taxon>Callorhinchidae</taxon>
        <taxon>Callorhinchus</taxon>
    </lineage>
</organism>
<evidence type="ECO:0000313" key="2">
    <source>
        <dbReference type="Ensembl" id="ENSCMIP00000042519.1"/>
    </source>
</evidence>
<sequence>GLVGHRSAGGEVGEAGDLLHVAGKTKHDRSRDTYLQPLRSGTSHERERSVFCAPSRPQTCCCSPPGTNQESPRTLHQPHPRPTLPCVALRPHVLCTSEVTTCNSDVYFNPLLCEHRNGRRSFSPSSLFRHCISS</sequence>